<sequence>MCRYHMTKPSSNLRYLPHCGGFRTLTLAKKVCKALFILILTSTGNQRIGLGTRSWLLQPILVSGLLEIMAFPKVLDCLLLNMKQIRLHPPQRRSRSMVNLVHTIRETCQKRKMAPF</sequence>
<evidence type="ECO:0000313" key="1">
    <source>
        <dbReference type="EMBL" id="MBA4630023.1"/>
    </source>
</evidence>
<proteinExistence type="predicted"/>
<protein>
    <submittedName>
        <fullName evidence="1">Uncharacterized protein</fullName>
    </submittedName>
</protein>
<name>A0A7C9D2I7_OPUST</name>
<reference evidence="1" key="1">
    <citation type="journal article" date="2013" name="J. Plant Res.">
        <title>Effect of fungi and light on seed germination of three Opuntia species from semiarid lands of central Mexico.</title>
        <authorList>
            <person name="Delgado-Sanchez P."/>
            <person name="Jimenez-Bremont J.F."/>
            <person name="Guerrero-Gonzalez Mde L."/>
            <person name="Flores J."/>
        </authorList>
    </citation>
    <scope>NUCLEOTIDE SEQUENCE</scope>
    <source>
        <tissue evidence="1">Cladode</tissue>
    </source>
</reference>
<accession>A0A7C9D2I7</accession>
<reference evidence="1" key="2">
    <citation type="submission" date="2020-07" db="EMBL/GenBank/DDBJ databases">
        <authorList>
            <person name="Vera ALvarez R."/>
            <person name="Arias-Moreno D.M."/>
            <person name="Jimenez-Jacinto V."/>
            <person name="Jimenez-Bremont J.F."/>
            <person name="Swaminathan K."/>
            <person name="Moose S.P."/>
            <person name="Guerrero-Gonzalez M.L."/>
            <person name="Marino-Ramirez L."/>
            <person name="Landsman D."/>
            <person name="Rodriguez-Kessler M."/>
            <person name="Delgado-Sanchez P."/>
        </authorList>
    </citation>
    <scope>NUCLEOTIDE SEQUENCE</scope>
    <source>
        <tissue evidence="1">Cladode</tissue>
    </source>
</reference>
<dbReference type="EMBL" id="GISG01071641">
    <property type="protein sequence ID" value="MBA4630023.1"/>
    <property type="molecule type" value="Transcribed_RNA"/>
</dbReference>
<organism evidence="1">
    <name type="scientific">Opuntia streptacantha</name>
    <name type="common">Prickly pear cactus</name>
    <name type="synonym">Opuntia cardona</name>
    <dbReference type="NCBI Taxonomy" id="393608"/>
    <lineage>
        <taxon>Eukaryota</taxon>
        <taxon>Viridiplantae</taxon>
        <taxon>Streptophyta</taxon>
        <taxon>Embryophyta</taxon>
        <taxon>Tracheophyta</taxon>
        <taxon>Spermatophyta</taxon>
        <taxon>Magnoliopsida</taxon>
        <taxon>eudicotyledons</taxon>
        <taxon>Gunneridae</taxon>
        <taxon>Pentapetalae</taxon>
        <taxon>Caryophyllales</taxon>
        <taxon>Cactineae</taxon>
        <taxon>Cactaceae</taxon>
        <taxon>Opuntioideae</taxon>
        <taxon>Opuntia</taxon>
    </lineage>
</organism>
<dbReference type="AlphaFoldDB" id="A0A7C9D2I7"/>